<evidence type="ECO:0000256" key="1">
    <source>
        <dbReference type="SAM" id="SignalP"/>
    </source>
</evidence>
<dbReference type="AlphaFoldDB" id="A0A9P6ZFY4"/>
<feature type="signal peptide" evidence="1">
    <location>
        <begin position="1"/>
        <end position="22"/>
    </location>
</feature>
<protein>
    <recommendedName>
        <fullName evidence="4">Secreted protein</fullName>
    </recommendedName>
</protein>
<reference evidence="2" key="1">
    <citation type="journal article" date="2020" name="New Phytol.">
        <title>Comparative genomics reveals dynamic genome evolution in host specialist ectomycorrhizal fungi.</title>
        <authorList>
            <person name="Lofgren L.A."/>
            <person name="Nguyen N.H."/>
            <person name="Vilgalys R."/>
            <person name="Ruytinx J."/>
            <person name="Liao H.L."/>
            <person name="Branco S."/>
            <person name="Kuo A."/>
            <person name="LaButti K."/>
            <person name="Lipzen A."/>
            <person name="Andreopoulos W."/>
            <person name="Pangilinan J."/>
            <person name="Riley R."/>
            <person name="Hundley H."/>
            <person name="Na H."/>
            <person name="Barry K."/>
            <person name="Grigoriev I.V."/>
            <person name="Stajich J.E."/>
            <person name="Kennedy P.G."/>
        </authorList>
    </citation>
    <scope>NUCLEOTIDE SEQUENCE</scope>
    <source>
        <strain evidence="2">DOB743</strain>
    </source>
</reference>
<gene>
    <name evidence="2" type="ORF">EV702DRAFT_1051650</name>
</gene>
<sequence length="107" mass="11836">MKKVLVLPKVLILSICNASALAATLNINLLQINSIHGNITSIELDICSMCKGWLNFLRVVGLRSFNPILSRLDTVPSHGIVFLHIKSESVISHNEPMCSMSRITHPF</sequence>
<proteinExistence type="predicted"/>
<comment type="caution">
    <text evidence="2">The sequence shown here is derived from an EMBL/GenBank/DDBJ whole genome shotgun (WGS) entry which is preliminary data.</text>
</comment>
<evidence type="ECO:0008006" key="4">
    <source>
        <dbReference type="Google" id="ProtNLM"/>
    </source>
</evidence>
<accession>A0A9P6ZFY4</accession>
<dbReference type="Proteomes" id="UP000714275">
    <property type="component" value="Unassembled WGS sequence"/>
</dbReference>
<organism evidence="2 3">
    <name type="scientific">Suillus placidus</name>
    <dbReference type="NCBI Taxonomy" id="48579"/>
    <lineage>
        <taxon>Eukaryota</taxon>
        <taxon>Fungi</taxon>
        <taxon>Dikarya</taxon>
        <taxon>Basidiomycota</taxon>
        <taxon>Agaricomycotina</taxon>
        <taxon>Agaricomycetes</taxon>
        <taxon>Agaricomycetidae</taxon>
        <taxon>Boletales</taxon>
        <taxon>Suillineae</taxon>
        <taxon>Suillaceae</taxon>
        <taxon>Suillus</taxon>
    </lineage>
</organism>
<evidence type="ECO:0000313" key="3">
    <source>
        <dbReference type="Proteomes" id="UP000714275"/>
    </source>
</evidence>
<keyword evidence="3" id="KW-1185">Reference proteome</keyword>
<dbReference type="EMBL" id="JABBWD010000148">
    <property type="protein sequence ID" value="KAG1763806.1"/>
    <property type="molecule type" value="Genomic_DNA"/>
</dbReference>
<evidence type="ECO:0000313" key="2">
    <source>
        <dbReference type="EMBL" id="KAG1763806.1"/>
    </source>
</evidence>
<feature type="chain" id="PRO_5040456524" description="Secreted protein" evidence="1">
    <location>
        <begin position="23"/>
        <end position="107"/>
    </location>
</feature>
<name>A0A9P6ZFY4_9AGAM</name>
<keyword evidence="1" id="KW-0732">Signal</keyword>